<dbReference type="EMBL" id="GEDV01000805">
    <property type="protein sequence ID" value="JAP87752.1"/>
    <property type="molecule type" value="Transcribed_RNA"/>
</dbReference>
<proteinExistence type="predicted"/>
<name>A0A131ZAA0_RHIAP</name>
<sequence length="117" mass="13065">RCPKCQTLSVPYSTAITLAVSEETAKMKDIILCFPLLAVLGTMALCGLPPPVGHRINYGCWPYCQQGQKHGDWCGPNCTCRAHIPFPAFMTCVGIHSRTPFLMRPWSPPRRPRLVRP</sequence>
<feature type="non-terminal residue" evidence="1">
    <location>
        <position position="1"/>
    </location>
</feature>
<evidence type="ECO:0000313" key="1">
    <source>
        <dbReference type="EMBL" id="JAP87752.1"/>
    </source>
</evidence>
<accession>A0A131ZAA0</accession>
<organism evidence="1">
    <name type="scientific">Rhipicephalus appendiculatus</name>
    <name type="common">Brown ear tick</name>
    <dbReference type="NCBI Taxonomy" id="34631"/>
    <lineage>
        <taxon>Eukaryota</taxon>
        <taxon>Metazoa</taxon>
        <taxon>Ecdysozoa</taxon>
        <taxon>Arthropoda</taxon>
        <taxon>Chelicerata</taxon>
        <taxon>Arachnida</taxon>
        <taxon>Acari</taxon>
        <taxon>Parasitiformes</taxon>
        <taxon>Ixodida</taxon>
        <taxon>Ixodoidea</taxon>
        <taxon>Ixodidae</taxon>
        <taxon>Rhipicephalinae</taxon>
        <taxon>Rhipicephalus</taxon>
        <taxon>Rhipicephalus</taxon>
    </lineage>
</organism>
<protein>
    <submittedName>
        <fullName evidence="1">Mucin</fullName>
    </submittedName>
</protein>
<dbReference type="AlphaFoldDB" id="A0A131ZAA0"/>
<reference evidence="1" key="1">
    <citation type="journal article" date="2016" name="Ticks Tick Borne Dis.">
        <title>De novo assembly and annotation of the salivary gland transcriptome of Rhipicephalus appendiculatus male and female ticks during blood feeding.</title>
        <authorList>
            <person name="de Castro M.H."/>
            <person name="de Klerk D."/>
            <person name="Pienaar R."/>
            <person name="Latif A.A."/>
            <person name="Rees D.J."/>
            <person name="Mans B.J."/>
        </authorList>
    </citation>
    <scope>NUCLEOTIDE SEQUENCE</scope>
    <source>
        <tissue evidence="1">Salivary glands</tissue>
    </source>
</reference>